<evidence type="ECO:0000256" key="5">
    <source>
        <dbReference type="HAMAP-Rule" id="MF_02114"/>
    </source>
</evidence>
<dbReference type="InterPro" id="IPR002835">
    <property type="entry name" value="CofC"/>
</dbReference>
<dbReference type="GO" id="GO:0043814">
    <property type="term" value="F:phospholactate guanylyltransferase activity"/>
    <property type="evidence" value="ECO:0007669"/>
    <property type="project" value="InterPro"/>
</dbReference>
<evidence type="ECO:0000256" key="2">
    <source>
        <dbReference type="ARBA" id="ARBA00022695"/>
    </source>
</evidence>
<evidence type="ECO:0000256" key="1">
    <source>
        <dbReference type="ARBA" id="ARBA00022679"/>
    </source>
</evidence>
<evidence type="ECO:0000313" key="7">
    <source>
        <dbReference type="Proteomes" id="UP000236723"/>
    </source>
</evidence>
<keyword evidence="1 5" id="KW-0808">Transferase</keyword>
<dbReference type="RefSeq" id="WP_103943146.1">
    <property type="nucleotide sequence ID" value="NZ_FNVO01000020.1"/>
</dbReference>
<dbReference type="Pfam" id="PF01983">
    <property type="entry name" value="CofC"/>
    <property type="match status" value="1"/>
</dbReference>
<dbReference type="EMBL" id="FNVO01000020">
    <property type="protein sequence ID" value="SEG87262.1"/>
    <property type="molecule type" value="Genomic_DNA"/>
</dbReference>
<comment type="pathway">
    <text evidence="5">Cofactor biosynthesis; coenzyme F420 biosynthesis.</text>
</comment>
<dbReference type="SUPFAM" id="SSF53448">
    <property type="entry name" value="Nucleotide-diphospho-sugar transferases"/>
    <property type="match status" value="1"/>
</dbReference>
<accession>A0A1H6DPN0</accession>
<dbReference type="Gene3D" id="3.90.550.10">
    <property type="entry name" value="Spore Coat Polysaccharide Biosynthesis Protein SpsA, Chain A"/>
    <property type="match status" value="1"/>
</dbReference>
<dbReference type="NCBIfam" id="TIGR03552">
    <property type="entry name" value="F420_cofC"/>
    <property type="match status" value="1"/>
</dbReference>
<keyword evidence="7" id="KW-1185">Reference proteome</keyword>
<dbReference type="PANTHER" id="PTHR40392">
    <property type="entry name" value="2-PHOSPHO-L-LACTATE GUANYLYLTRANSFERASE"/>
    <property type="match status" value="1"/>
</dbReference>
<dbReference type="Proteomes" id="UP000236723">
    <property type="component" value="Unassembled WGS sequence"/>
</dbReference>
<gene>
    <name evidence="5" type="primary">fbiD</name>
    <name evidence="6" type="ORF">SAMN04489712_12099</name>
</gene>
<dbReference type="GO" id="GO:0052645">
    <property type="term" value="P:F420-0 metabolic process"/>
    <property type="evidence" value="ECO:0007669"/>
    <property type="project" value="UniProtKB-UniRule"/>
</dbReference>
<dbReference type="OrthoDB" id="9151145at2"/>
<comment type="catalytic activity">
    <reaction evidence="5">
        <text>phosphoenolpyruvate + GTP + H(+) = enolpyruvoyl-2-diphospho-5'-guanosine + diphosphate</text>
        <dbReference type="Rhea" id="RHEA:30519"/>
        <dbReference type="ChEBI" id="CHEBI:15378"/>
        <dbReference type="ChEBI" id="CHEBI:33019"/>
        <dbReference type="ChEBI" id="CHEBI:37565"/>
        <dbReference type="ChEBI" id="CHEBI:58702"/>
        <dbReference type="ChEBI" id="CHEBI:143701"/>
        <dbReference type="EC" id="2.7.7.105"/>
    </reaction>
</comment>
<evidence type="ECO:0000256" key="3">
    <source>
        <dbReference type="ARBA" id="ARBA00022741"/>
    </source>
</evidence>
<sequence length="228" mass="23144">MAAETSCDDGLRWSLVLPVKVLARAKTRMAAAAGPLREALALSVAADTAAAALRCPAVAEVIVVTDDPLAAAELSALGARVVPDEPDRGLNPALAHGAALARRDRPDAGVGAMSADLPALRPAELARVLEAAARAPESFVPDALGVGTTLYTARPGVPFSPAFGTGSRARHAAQGARELLMDGIDSVRRDVDTPDDLRAALTLGAGPRTAEIAARLPALSPGGGTWTA</sequence>
<feature type="binding site" evidence="5">
    <location>
        <position position="164"/>
    </location>
    <ligand>
        <name>phosphoenolpyruvate</name>
        <dbReference type="ChEBI" id="CHEBI:58702"/>
    </ligand>
</feature>
<feature type="binding site" evidence="5">
    <location>
        <position position="148"/>
    </location>
    <ligand>
        <name>phosphoenolpyruvate</name>
        <dbReference type="ChEBI" id="CHEBI:58702"/>
    </ligand>
</feature>
<reference evidence="7" key="1">
    <citation type="submission" date="2016-10" db="EMBL/GenBank/DDBJ databases">
        <authorList>
            <person name="Varghese N."/>
            <person name="Submissions S."/>
        </authorList>
    </citation>
    <scope>NUCLEOTIDE SEQUENCE [LARGE SCALE GENOMIC DNA]</scope>
    <source>
        <strain evidence="7">DSM 43163</strain>
    </source>
</reference>
<dbReference type="AlphaFoldDB" id="A0A1H6DPN0"/>
<dbReference type="HAMAP" id="MF_02114">
    <property type="entry name" value="CofC"/>
    <property type="match status" value="1"/>
</dbReference>
<evidence type="ECO:0000256" key="4">
    <source>
        <dbReference type="ARBA" id="ARBA00023134"/>
    </source>
</evidence>
<protein>
    <recommendedName>
        <fullName evidence="5">Phosphoenolpyruvate guanylyltransferase</fullName>
        <shortName evidence="5">PEP guanylyltransferase</shortName>
        <ecNumber evidence="5">2.7.7.105</ecNumber>
    </recommendedName>
</protein>
<dbReference type="GO" id="GO:0005525">
    <property type="term" value="F:GTP binding"/>
    <property type="evidence" value="ECO:0007669"/>
    <property type="project" value="UniProtKB-KW"/>
</dbReference>
<evidence type="ECO:0000313" key="6">
    <source>
        <dbReference type="EMBL" id="SEG87262.1"/>
    </source>
</evidence>
<name>A0A1H6DPN0_9ACTN</name>
<keyword evidence="2 5" id="KW-0548">Nucleotidyltransferase</keyword>
<feature type="binding site" evidence="5">
    <location>
        <position position="167"/>
    </location>
    <ligand>
        <name>phosphoenolpyruvate</name>
        <dbReference type="ChEBI" id="CHEBI:58702"/>
    </ligand>
</feature>
<proteinExistence type="inferred from homology"/>
<dbReference type="EC" id="2.7.7.105" evidence="5"/>
<dbReference type="UniPathway" id="UPA00071"/>
<organism evidence="6 7">
    <name type="scientific">Thermomonospora echinospora</name>
    <dbReference type="NCBI Taxonomy" id="1992"/>
    <lineage>
        <taxon>Bacteria</taxon>
        <taxon>Bacillati</taxon>
        <taxon>Actinomycetota</taxon>
        <taxon>Actinomycetes</taxon>
        <taxon>Streptosporangiales</taxon>
        <taxon>Thermomonosporaceae</taxon>
        <taxon>Thermomonospora</taxon>
    </lineage>
</organism>
<dbReference type="InterPro" id="IPR029044">
    <property type="entry name" value="Nucleotide-diphossugar_trans"/>
</dbReference>
<keyword evidence="3 5" id="KW-0547">Nucleotide-binding</keyword>
<dbReference type="PANTHER" id="PTHR40392:SF1">
    <property type="entry name" value="2-PHOSPHO-L-LACTATE GUANYLYLTRANSFERASE"/>
    <property type="match status" value="1"/>
</dbReference>
<keyword evidence="4 5" id="KW-0342">GTP-binding</keyword>
<comment type="similarity">
    <text evidence="5">Belongs to the CofC family.</text>
</comment>
<comment type="function">
    <text evidence="5">Guanylyltransferase that catalyzes the activation of phosphoenolpyruvate (PEP) as enolpyruvoyl-2-diphospho-5'-guanosine, via the condensation of PEP with GTP. It is involved in the biosynthesis of coenzyme F420, a hydride carrier cofactor.</text>
</comment>